<dbReference type="Pfam" id="PF06580">
    <property type="entry name" value="His_kinase"/>
    <property type="match status" value="1"/>
</dbReference>
<feature type="transmembrane region" description="Helical" evidence="12">
    <location>
        <begin position="20"/>
        <end position="40"/>
    </location>
</feature>
<proteinExistence type="predicted"/>
<evidence type="ECO:0000256" key="4">
    <source>
        <dbReference type="ARBA" id="ARBA00022679"/>
    </source>
</evidence>
<dbReference type="InterPro" id="IPR003594">
    <property type="entry name" value="HATPase_dom"/>
</dbReference>
<dbReference type="CDD" id="cd06225">
    <property type="entry name" value="HAMP"/>
    <property type="match status" value="1"/>
</dbReference>
<keyword evidence="5 12" id="KW-0812">Transmembrane</keyword>
<dbReference type="EMBL" id="SIRE01000020">
    <property type="protein sequence ID" value="TBL73964.1"/>
    <property type="molecule type" value="Genomic_DNA"/>
</dbReference>
<evidence type="ECO:0000313" key="14">
    <source>
        <dbReference type="EMBL" id="TBL73964.1"/>
    </source>
</evidence>
<dbReference type="SMART" id="SM00387">
    <property type="entry name" value="HATPase_c"/>
    <property type="match status" value="1"/>
</dbReference>
<dbReference type="InterPro" id="IPR033479">
    <property type="entry name" value="dCache_1"/>
</dbReference>
<dbReference type="RefSeq" id="WP_131016371.1">
    <property type="nucleotide sequence ID" value="NZ_SIRE01000020.1"/>
</dbReference>
<keyword evidence="6" id="KW-0547">Nucleotide-binding</keyword>
<comment type="subcellular location">
    <subcellularLocation>
        <location evidence="1">Cell membrane</location>
        <topology evidence="1">Multi-pass membrane protein</topology>
    </subcellularLocation>
</comment>
<evidence type="ECO:0000256" key="7">
    <source>
        <dbReference type="ARBA" id="ARBA00022777"/>
    </source>
</evidence>
<keyword evidence="15" id="KW-1185">Reference proteome</keyword>
<comment type="caution">
    <text evidence="14">The sequence shown here is derived from an EMBL/GenBank/DDBJ whole genome shotgun (WGS) entry which is preliminary data.</text>
</comment>
<evidence type="ECO:0000256" key="5">
    <source>
        <dbReference type="ARBA" id="ARBA00022692"/>
    </source>
</evidence>
<evidence type="ECO:0000256" key="9">
    <source>
        <dbReference type="ARBA" id="ARBA00022989"/>
    </source>
</evidence>
<feature type="domain" description="HAMP" evidence="13">
    <location>
        <begin position="328"/>
        <end position="380"/>
    </location>
</feature>
<evidence type="ECO:0000256" key="1">
    <source>
        <dbReference type="ARBA" id="ARBA00004651"/>
    </source>
</evidence>
<gene>
    <name evidence="14" type="ORF">EYB31_26075</name>
</gene>
<dbReference type="PANTHER" id="PTHR34220:SF11">
    <property type="entry name" value="SENSOR PROTEIN KINASE HPTS"/>
    <property type="match status" value="1"/>
</dbReference>
<keyword evidence="4" id="KW-0808">Transferase</keyword>
<dbReference type="SUPFAM" id="SSF55874">
    <property type="entry name" value="ATPase domain of HSP90 chaperone/DNA topoisomerase II/histidine kinase"/>
    <property type="match status" value="1"/>
</dbReference>
<evidence type="ECO:0000256" key="11">
    <source>
        <dbReference type="ARBA" id="ARBA00023136"/>
    </source>
</evidence>
<dbReference type="Pfam" id="PF02743">
    <property type="entry name" value="dCache_1"/>
    <property type="match status" value="1"/>
</dbReference>
<accession>A0A4V2J3M8</accession>
<name>A0A4V2J3M8_9BACL</name>
<dbReference type="SMART" id="SM00304">
    <property type="entry name" value="HAMP"/>
    <property type="match status" value="1"/>
</dbReference>
<sequence>MRHLWNNLLRPRTLRYKLMIASVVCILIPACITISVYNYLTRDAVKEQAVLSANESLKLVDGYVTNMLKYMLYIANYIQIDPDINMILKNNAEGNPYVGDDAEYREFTDTNKITGKIGNITIVGEKCYVTILLKNGKYYTNYQAHEYNPPDLFKEPWFGEMNRLNGVQSYWVGTTPTSFQTERLVHNDYQISVARTLRGTGLDIYGYVIVTIMENQLNPVLKSISPDQETLLLDASDHILSHRDSGKIGSYFPYVKVASEAGGKDIIEIGGENYLLTTRPLGVTDWKLVSFSPYKKAIFKVDSIFQKVFTFQLVSFIVFLLLLLYLLRAFTKPLVQLGRVAATVRRGNLEVRSRIRGNDEVGLLGISFDQMLDRIKDMIAEITLTQARKRKAELAMLQAQINPHFLFNVLNSIRMKVLGRGDRDSAEMISSLSKLLRMTISQEKDMISFHEEVEIIIHYVQLMDMRQKEKVTLEVDVSSDVFLQKVPRFFLQPVIENALLHGLSRRAGTIKLRAYASERQFVIVVADTGQGMEPHQLEALHRRMLTGAAGHAVEGETGQHLSSIGLPNVCERMRMTFGDAFEMKVDSEIGQGTTVTMYVPMEAEGRSDV</sequence>
<evidence type="ECO:0000256" key="3">
    <source>
        <dbReference type="ARBA" id="ARBA00022553"/>
    </source>
</evidence>
<protein>
    <submittedName>
        <fullName evidence="14">Sensor histidine kinase</fullName>
    </submittedName>
</protein>
<dbReference type="Gene3D" id="3.30.450.20">
    <property type="entry name" value="PAS domain"/>
    <property type="match status" value="1"/>
</dbReference>
<keyword evidence="10" id="KW-0902">Two-component regulatory system</keyword>
<dbReference type="Pfam" id="PF02518">
    <property type="entry name" value="HATPase_c"/>
    <property type="match status" value="1"/>
</dbReference>
<dbReference type="InterPro" id="IPR050640">
    <property type="entry name" value="Bact_2-comp_sensor_kinase"/>
</dbReference>
<dbReference type="Gene3D" id="3.30.565.10">
    <property type="entry name" value="Histidine kinase-like ATPase, C-terminal domain"/>
    <property type="match status" value="1"/>
</dbReference>
<evidence type="ECO:0000313" key="15">
    <source>
        <dbReference type="Proteomes" id="UP000293142"/>
    </source>
</evidence>
<dbReference type="GO" id="GO:0005524">
    <property type="term" value="F:ATP binding"/>
    <property type="evidence" value="ECO:0007669"/>
    <property type="project" value="UniProtKB-KW"/>
</dbReference>
<keyword evidence="7 14" id="KW-0418">Kinase</keyword>
<dbReference type="PROSITE" id="PS50885">
    <property type="entry name" value="HAMP"/>
    <property type="match status" value="1"/>
</dbReference>
<dbReference type="GO" id="GO:0000155">
    <property type="term" value="F:phosphorelay sensor kinase activity"/>
    <property type="evidence" value="ECO:0007669"/>
    <property type="project" value="InterPro"/>
</dbReference>
<keyword evidence="2" id="KW-1003">Cell membrane</keyword>
<evidence type="ECO:0000256" key="10">
    <source>
        <dbReference type="ARBA" id="ARBA00023012"/>
    </source>
</evidence>
<keyword evidence="11 12" id="KW-0472">Membrane</keyword>
<dbReference type="InterPro" id="IPR003660">
    <property type="entry name" value="HAMP_dom"/>
</dbReference>
<keyword evidence="3" id="KW-0597">Phosphoprotein</keyword>
<dbReference type="Gene3D" id="6.10.340.10">
    <property type="match status" value="1"/>
</dbReference>
<evidence type="ECO:0000256" key="2">
    <source>
        <dbReference type="ARBA" id="ARBA00022475"/>
    </source>
</evidence>
<dbReference type="AlphaFoldDB" id="A0A4V2J3M8"/>
<feature type="transmembrane region" description="Helical" evidence="12">
    <location>
        <begin position="308"/>
        <end position="327"/>
    </location>
</feature>
<organism evidence="14 15">
    <name type="scientific">Paenibacillus thalictri</name>
    <dbReference type="NCBI Taxonomy" id="2527873"/>
    <lineage>
        <taxon>Bacteria</taxon>
        <taxon>Bacillati</taxon>
        <taxon>Bacillota</taxon>
        <taxon>Bacilli</taxon>
        <taxon>Bacillales</taxon>
        <taxon>Paenibacillaceae</taxon>
        <taxon>Paenibacillus</taxon>
    </lineage>
</organism>
<dbReference type="InterPro" id="IPR010559">
    <property type="entry name" value="Sig_transdc_His_kin_internal"/>
</dbReference>
<dbReference type="OrthoDB" id="9776552at2"/>
<evidence type="ECO:0000259" key="13">
    <source>
        <dbReference type="PROSITE" id="PS50885"/>
    </source>
</evidence>
<evidence type="ECO:0000256" key="12">
    <source>
        <dbReference type="SAM" id="Phobius"/>
    </source>
</evidence>
<keyword evidence="8" id="KW-0067">ATP-binding</keyword>
<dbReference type="GO" id="GO:0005886">
    <property type="term" value="C:plasma membrane"/>
    <property type="evidence" value="ECO:0007669"/>
    <property type="project" value="UniProtKB-SubCell"/>
</dbReference>
<dbReference type="InterPro" id="IPR036890">
    <property type="entry name" value="HATPase_C_sf"/>
</dbReference>
<evidence type="ECO:0000256" key="8">
    <source>
        <dbReference type="ARBA" id="ARBA00022840"/>
    </source>
</evidence>
<dbReference type="Pfam" id="PF00672">
    <property type="entry name" value="HAMP"/>
    <property type="match status" value="1"/>
</dbReference>
<dbReference type="PANTHER" id="PTHR34220">
    <property type="entry name" value="SENSOR HISTIDINE KINASE YPDA"/>
    <property type="match status" value="1"/>
</dbReference>
<evidence type="ECO:0000256" key="6">
    <source>
        <dbReference type="ARBA" id="ARBA00022741"/>
    </source>
</evidence>
<reference evidence="14 15" key="1">
    <citation type="submission" date="2019-02" db="EMBL/GenBank/DDBJ databases">
        <title>Paenibacillus sp. nov., isolated from surface-sterilized tissue of Thalictrum simplex L.</title>
        <authorList>
            <person name="Tuo L."/>
        </authorList>
    </citation>
    <scope>NUCLEOTIDE SEQUENCE [LARGE SCALE GENOMIC DNA]</scope>
    <source>
        <strain evidence="14 15">N2SHLJ1</strain>
    </source>
</reference>
<dbReference type="Proteomes" id="UP000293142">
    <property type="component" value="Unassembled WGS sequence"/>
</dbReference>
<keyword evidence="9 12" id="KW-1133">Transmembrane helix</keyword>
<dbReference type="SUPFAM" id="SSF158472">
    <property type="entry name" value="HAMP domain-like"/>
    <property type="match status" value="1"/>
</dbReference>